<keyword evidence="2" id="KW-0067">ATP-binding</keyword>
<dbReference type="SMART" id="SM01086">
    <property type="entry name" value="ClpB_D2-small"/>
    <property type="match status" value="1"/>
</dbReference>
<dbReference type="GO" id="GO:0005524">
    <property type="term" value="F:ATP binding"/>
    <property type="evidence" value="ECO:0000318"/>
    <property type="project" value="GO_Central"/>
</dbReference>
<dbReference type="PANTHER" id="PTHR48102">
    <property type="entry name" value="ATP-DEPENDENT CLP PROTEASE ATP-BINDING SUBUNIT CLPX-LIKE, MITOCHONDRIAL-RELATED"/>
    <property type="match status" value="1"/>
</dbReference>
<dbReference type="GO" id="GO:0005759">
    <property type="term" value="C:mitochondrial matrix"/>
    <property type="evidence" value="ECO:0000318"/>
    <property type="project" value="GO_Central"/>
</dbReference>
<feature type="compositionally biased region" description="Basic residues" evidence="3">
    <location>
        <begin position="25"/>
        <end position="34"/>
    </location>
</feature>
<dbReference type="eggNOG" id="KOG0745">
    <property type="taxonomic scope" value="Eukaryota"/>
</dbReference>
<evidence type="ECO:0000259" key="4">
    <source>
        <dbReference type="SMART" id="SM00382"/>
    </source>
</evidence>
<evidence type="ECO:0000256" key="1">
    <source>
        <dbReference type="ARBA" id="ARBA00022741"/>
    </source>
</evidence>
<dbReference type="SUPFAM" id="SSF52540">
    <property type="entry name" value="P-loop containing nucleoside triphosphate hydrolases"/>
    <property type="match status" value="1"/>
</dbReference>
<dbReference type="GO" id="GO:0140662">
    <property type="term" value="F:ATP-dependent protein folding chaperone"/>
    <property type="evidence" value="ECO:0007669"/>
    <property type="project" value="InterPro"/>
</dbReference>
<dbReference type="EMBL" id="CH991550">
    <property type="protein sequence ID" value="EDQ89708.1"/>
    <property type="molecule type" value="Genomic_DNA"/>
</dbReference>
<feature type="compositionally biased region" description="Basic and acidic residues" evidence="3">
    <location>
        <begin position="142"/>
        <end position="158"/>
    </location>
</feature>
<dbReference type="GeneID" id="5890776"/>
<gene>
    <name evidence="6" type="ORF">MONBRDRAFT_8101</name>
</gene>
<feature type="compositionally biased region" description="Basic and acidic residues" evidence="3">
    <location>
        <begin position="106"/>
        <end position="121"/>
    </location>
</feature>
<dbReference type="InterPro" id="IPR003959">
    <property type="entry name" value="ATPase_AAA_core"/>
</dbReference>
<dbReference type="AlphaFoldDB" id="A9UZ20"/>
<dbReference type="FunCoup" id="A9UZ20">
    <property type="interactions" value="1405"/>
</dbReference>
<protein>
    <submittedName>
        <fullName evidence="6">Uncharacterized protein</fullName>
    </submittedName>
</protein>
<proteinExistence type="predicted"/>
<evidence type="ECO:0000256" key="2">
    <source>
        <dbReference type="ARBA" id="ARBA00022840"/>
    </source>
</evidence>
<dbReference type="STRING" id="81824.A9UZ20"/>
<feature type="compositionally biased region" description="Gly residues" evidence="3">
    <location>
        <begin position="159"/>
        <end position="174"/>
    </location>
</feature>
<reference evidence="6 7" key="1">
    <citation type="journal article" date="2008" name="Nature">
        <title>The genome of the choanoflagellate Monosiga brevicollis and the origin of metazoans.</title>
        <authorList>
            <consortium name="JGI Sequencing"/>
            <person name="King N."/>
            <person name="Westbrook M.J."/>
            <person name="Young S.L."/>
            <person name="Kuo A."/>
            <person name="Abedin M."/>
            <person name="Chapman J."/>
            <person name="Fairclough S."/>
            <person name="Hellsten U."/>
            <person name="Isogai Y."/>
            <person name="Letunic I."/>
            <person name="Marr M."/>
            <person name="Pincus D."/>
            <person name="Putnam N."/>
            <person name="Rokas A."/>
            <person name="Wright K.J."/>
            <person name="Zuzow R."/>
            <person name="Dirks W."/>
            <person name="Good M."/>
            <person name="Goodstein D."/>
            <person name="Lemons D."/>
            <person name="Li W."/>
            <person name="Lyons J.B."/>
            <person name="Morris A."/>
            <person name="Nichols S."/>
            <person name="Richter D.J."/>
            <person name="Salamov A."/>
            <person name="Bork P."/>
            <person name="Lim W.A."/>
            <person name="Manning G."/>
            <person name="Miller W.T."/>
            <person name="McGinnis W."/>
            <person name="Shapiro H."/>
            <person name="Tjian R."/>
            <person name="Grigoriev I.V."/>
            <person name="Rokhsar D."/>
        </authorList>
    </citation>
    <scope>NUCLEOTIDE SEQUENCE [LARGE SCALE GENOMIC DNA]</scope>
    <source>
        <strain evidence="7">MX1 / ATCC 50154</strain>
    </source>
</reference>
<evidence type="ECO:0000256" key="3">
    <source>
        <dbReference type="SAM" id="MobiDB-lite"/>
    </source>
</evidence>
<dbReference type="InterPro" id="IPR003593">
    <property type="entry name" value="AAA+_ATPase"/>
</dbReference>
<dbReference type="InterPro" id="IPR050052">
    <property type="entry name" value="ATP-dep_Clp_protease_ClpX"/>
</dbReference>
<sequence length="595" mass="64064">MPRLAQCLHTGSCWKKDEQDPPRKSALRSPKRPARRIDPDQDGTVDSRARSTSSNRDDSTPRARPPIGSHGLPPRLVKSHGLDNSTRESLSYERFVASLSTTAKNNGDKSNDSSSDADKPPGRNRSVRRVIDVPRTTAKSLSSHDGDASDDASKDVDKTGGGGGGSGSSGGGGDYRCPKCFTKQTLRMSVVKPQKKKAPEAPLIWTQSTPKPRQIVNTLNEYVVGQSYAKKVLAVAVYNHYKRVSANLKEESSEVAHDTRFDKSNILMCGPTGSGKTLLARTLAEILDVPIAIADCTSLTQAGYVGEDVESVLYKLLAACNFNVEQAQRGIVFLDEIDKIGSPKGGFVATRDVSGEGVQQALLKLLEGTIVQVPDKSASKVRGQESYSIDTSNILFIGSGAFNGLEKLISNRQAKGSLGFNATLKDPKAPVDGKLLRSVISTDLVKFGLIPEFVGRFPCVVHLEALDRNDLIHVLTEPKHSLLSQYKGLFRMDNAELVLEPSALEAIADKALERGIGARGLRSILEQVLLDAMFDTPGSTHASVIINDKVVMGEAEPEYILDSERSDPTTQGAATEANDDGDGEEEAVIEQRASA</sequence>
<dbReference type="GO" id="GO:0016887">
    <property type="term" value="F:ATP hydrolysis activity"/>
    <property type="evidence" value="ECO:0000318"/>
    <property type="project" value="GO_Central"/>
</dbReference>
<dbReference type="RefSeq" id="XP_001745737.1">
    <property type="nucleotide sequence ID" value="XM_001745685.1"/>
</dbReference>
<feature type="region of interest" description="Disordered" evidence="3">
    <location>
        <begin position="558"/>
        <end position="595"/>
    </location>
</feature>
<dbReference type="SMART" id="SM00382">
    <property type="entry name" value="AAA"/>
    <property type="match status" value="1"/>
</dbReference>
<feature type="region of interest" description="Disordered" evidence="3">
    <location>
        <begin position="1"/>
        <end position="89"/>
    </location>
</feature>
<dbReference type="FunFam" id="1.10.8.60:FF:000002">
    <property type="entry name" value="ATP-dependent Clp protease ATP-binding subunit ClpX"/>
    <property type="match status" value="1"/>
</dbReference>
<dbReference type="CDD" id="cd19497">
    <property type="entry name" value="RecA-like_ClpX"/>
    <property type="match status" value="1"/>
</dbReference>
<accession>A9UZ20</accession>
<dbReference type="InterPro" id="IPR019489">
    <property type="entry name" value="Clp_ATPase_C"/>
</dbReference>
<dbReference type="Pfam" id="PF07724">
    <property type="entry name" value="AAA_2"/>
    <property type="match status" value="1"/>
</dbReference>
<feature type="region of interest" description="Disordered" evidence="3">
    <location>
        <begin position="101"/>
        <end position="174"/>
    </location>
</feature>
<dbReference type="GO" id="GO:0051082">
    <property type="term" value="F:unfolded protein binding"/>
    <property type="evidence" value="ECO:0007669"/>
    <property type="project" value="InterPro"/>
</dbReference>
<dbReference type="NCBIfam" id="NF003745">
    <property type="entry name" value="PRK05342.1"/>
    <property type="match status" value="1"/>
</dbReference>
<dbReference type="Gene3D" id="1.10.8.60">
    <property type="match status" value="1"/>
</dbReference>
<dbReference type="InterPro" id="IPR004487">
    <property type="entry name" value="Clp_protease_ATP-bd_su_ClpX"/>
</dbReference>
<dbReference type="InParanoid" id="A9UZ20"/>
<dbReference type="GO" id="GO:0051603">
    <property type="term" value="P:proteolysis involved in protein catabolic process"/>
    <property type="evidence" value="ECO:0000318"/>
    <property type="project" value="GO_Central"/>
</dbReference>
<keyword evidence="1" id="KW-0547">Nucleotide-binding</keyword>
<name>A9UZ20_MONBE</name>
<dbReference type="InterPro" id="IPR027417">
    <property type="entry name" value="P-loop_NTPase"/>
</dbReference>
<evidence type="ECO:0000313" key="6">
    <source>
        <dbReference type="EMBL" id="EDQ89708.1"/>
    </source>
</evidence>
<dbReference type="Proteomes" id="UP000001357">
    <property type="component" value="Unassembled WGS sequence"/>
</dbReference>
<feature type="compositionally biased region" description="Acidic residues" evidence="3">
    <location>
        <begin position="577"/>
        <end position="588"/>
    </location>
</feature>
<evidence type="ECO:0000259" key="5">
    <source>
        <dbReference type="SMART" id="SM01086"/>
    </source>
</evidence>
<dbReference type="KEGG" id="mbr:MONBRDRAFT_8101"/>
<dbReference type="OMA" id="FVGRFPC"/>
<organism evidence="6 7">
    <name type="scientific">Monosiga brevicollis</name>
    <name type="common">Choanoflagellate</name>
    <dbReference type="NCBI Taxonomy" id="81824"/>
    <lineage>
        <taxon>Eukaryota</taxon>
        <taxon>Choanoflagellata</taxon>
        <taxon>Craspedida</taxon>
        <taxon>Salpingoecidae</taxon>
        <taxon>Monosiga</taxon>
    </lineage>
</organism>
<dbReference type="Pfam" id="PF10431">
    <property type="entry name" value="ClpB_D2-small"/>
    <property type="match status" value="1"/>
</dbReference>
<dbReference type="Gene3D" id="3.40.50.300">
    <property type="entry name" value="P-loop containing nucleotide triphosphate hydrolases"/>
    <property type="match status" value="1"/>
</dbReference>
<feature type="compositionally biased region" description="Basic and acidic residues" evidence="3">
    <location>
        <begin position="35"/>
        <end position="61"/>
    </location>
</feature>
<evidence type="ECO:0000313" key="7">
    <source>
        <dbReference type="Proteomes" id="UP000001357"/>
    </source>
</evidence>
<feature type="domain" description="AAA+ ATPase" evidence="4">
    <location>
        <begin position="262"/>
        <end position="467"/>
    </location>
</feature>
<feature type="domain" description="Clp ATPase C-terminal" evidence="5">
    <location>
        <begin position="466"/>
        <end position="560"/>
    </location>
</feature>
<feature type="compositionally biased region" description="Basic and acidic residues" evidence="3">
    <location>
        <begin position="14"/>
        <end position="23"/>
    </location>
</feature>
<dbReference type="NCBIfam" id="TIGR00382">
    <property type="entry name" value="clpX"/>
    <property type="match status" value="1"/>
</dbReference>
<dbReference type="PANTHER" id="PTHR48102:SF7">
    <property type="entry name" value="ATP-DEPENDENT CLP PROTEASE ATP-BINDING SUBUNIT CLPX-LIKE, MITOCHONDRIAL"/>
    <property type="match status" value="1"/>
</dbReference>
<keyword evidence="7" id="KW-1185">Reference proteome</keyword>